<dbReference type="HOGENOM" id="CLU_108862_0_0_11"/>
<dbReference type="eggNOG" id="COG1716">
    <property type="taxonomic scope" value="Bacteria"/>
</dbReference>
<dbReference type="SMART" id="SM00240">
    <property type="entry name" value="FHA"/>
    <property type="match status" value="1"/>
</dbReference>
<dbReference type="Pfam" id="PF16697">
    <property type="entry name" value="Yop-YscD_cpl"/>
    <property type="match status" value="1"/>
</dbReference>
<proteinExistence type="predicted"/>
<dbReference type="Proteomes" id="UP000018291">
    <property type="component" value="Unassembled WGS sequence"/>
</dbReference>
<dbReference type="InterPro" id="IPR032030">
    <property type="entry name" value="YscD_cytoplasmic_dom"/>
</dbReference>
<organism evidence="3 4">
    <name type="scientific">Candidatus Neomicrothrix parvicella RN1</name>
    <dbReference type="NCBI Taxonomy" id="1229780"/>
    <lineage>
        <taxon>Bacteria</taxon>
        <taxon>Bacillati</taxon>
        <taxon>Actinomycetota</taxon>
        <taxon>Acidimicrobiia</taxon>
        <taxon>Acidimicrobiales</taxon>
        <taxon>Microthrixaceae</taxon>
        <taxon>Candidatus Neomicrothrix</taxon>
    </lineage>
</organism>
<sequence>MAGALICEGCSSTAPADARFCPACGLPLPEVESQPTGVLSAVGGDPALGTPLLIVTRGANAGSRFALGEGTTSIGRQEDSDIFLDDVTVSRRHAQLLRSPDGIEVQDSGSLNGTYLNDRRIERAPLAEGDRLQVGKYKLLFVLEVA</sequence>
<dbReference type="EMBL" id="CANL01000034">
    <property type="protein sequence ID" value="CCM64469.1"/>
    <property type="molecule type" value="Genomic_DNA"/>
</dbReference>
<dbReference type="Gene3D" id="2.60.200.20">
    <property type="match status" value="1"/>
</dbReference>
<evidence type="ECO:0000259" key="2">
    <source>
        <dbReference type="PROSITE" id="PS50006"/>
    </source>
</evidence>
<accession>R4Z0M2</accession>
<feature type="domain" description="FHA" evidence="2">
    <location>
        <begin position="72"/>
        <end position="121"/>
    </location>
</feature>
<evidence type="ECO:0000313" key="4">
    <source>
        <dbReference type="Proteomes" id="UP000018291"/>
    </source>
</evidence>
<dbReference type="AlphaFoldDB" id="R4Z0M2"/>
<evidence type="ECO:0000313" key="3">
    <source>
        <dbReference type="EMBL" id="CCM64469.1"/>
    </source>
</evidence>
<dbReference type="InterPro" id="IPR008984">
    <property type="entry name" value="SMAD_FHA_dom_sf"/>
</dbReference>
<dbReference type="SUPFAM" id="SSF49879">
    <property type="entry name" value="SMAD/FHA domain"/>
    <property type="match status" value="1"/>
</dbReference>
<keyword evidence="4" id="KW-1185">Reference proteome</keyword>
<dbReference type="PROSITE" id="PS50006">
    <property type="entry name" value="FHA_DOMAIN"/>
    <property type="match status" value="1"/>
</dbReference>
<dbReference type="STRING" id="1229780.BN381_40083"/>
<dbReference type="InterPro" id="IPR050923">
    <property type="entry name" value="Cell_Proc_Reg/RNA_Proc"/>
</dbReference>
<reference evidence="3 4" key="1">
    <citation type="journal article" date="2013" name="ISME J.">
        <title>Metabolic model for the filamentous 'Candidatus Microthrix parvicella' based on genomic and metagenomic analyses.</title>
        <authorList>
            <person name="Jon McIlroy S."/>
            <person name="Kristiansen R."/>
            <person name="Albertsen M."/>
            <person name="Michael Karst S."/>
            <person name="Rossetti S."/>
            <person name="Lund Nielsen J."/>
            <person name="Tandoi V."/>
            <person name="James Seviour R."/>
            <person name="Nielsen P.H."/>
        </authorList>
    </citation>
    <scope>NUCLEOTIDE SEQUENCE [LARGE SCALE GENOMIC DNA]</scope>
    <source>
        <strain evidence="3 4">RN1</strain>
    </source>
</reference>
<gene>
    <name evidence="3" type="ORF">BN381_40083</name>
</gene>
<dbReference type="RefSeq" id="WP_012228593.1">
    <property type="nucleotide sequence ID" value="NZ_HG422565.1"/>
</dbReference>
<dbReference type="InterPro" id="IPR000253">
    <property type="entry name" value="FHA_dom"/>
</dbReference>
<name>R4Z0M2_9ACTN</name>
<dbReference type="PANTHER" id="PTHR23308">
    <property type="entry name" value="NUCLEAR INHIBITOR OF PROTEIN PHOSPHATASE-1"/>
    <property type="match status" value="1"/>
</dbReference>
<protein>
    <submittedName>
        <fullName evidence="3">Putative FHA domain containing protein</fullName>
    </submittedName>
</protein>
<keyword evidence="1" id="KW-0597">Phosphoprotein</keyword>
<comment type="caution">
    <text evidence="3">The sequence shown here is derived from an EMBL/GenBank/DDBJ whole genome shotgun (WGS) entry which is preliminary data.</text>
</comment>
<evidence type="ECO:0000256" key="1">
    <source>
        <dbReference type="ARBA" id="ARBA00022553"/>
    </source>
</evidence>
<dbReference type="OrthoDB" id="9815925at2"/>